<sequence>MNKRHITWIAVVLIFVVIFAMLSGFGDAGNYVKDNYSLVDVQGNGKNTAKVYSVEGKDVPTVANELADQEEPTEKSKESTEQMFLFYSNKIINIQKDPANASNSLVEVDSIEYAKKNYDSSFLEGYIAASVLQQLLGNSWSSSSKSGSDYKGYTTTKRYDDYGKYQKPEPKKEPVNSTPAPTTTNRQGSFGTTPSTTAPSTKAPTTGSSTAPKSTAPTTSDTKGSFGTTPSTSTKPSSSSSSSSSSSNVRKNDGSKANTKTTKPSTSNRSGSFKKK</sequence>
<dbReference type="EMBL" id="JAAOIW010000005">
    <property type="protein sequence ID" value="NHN31257.1"/>
    <property type="molecule type" value="Genomic_DNA"/>
</dbReference>
<feature type="compositionally biased region" description="Basic and acidic residues" evidence="1">
    <location>
        <begin position="157"/>
        <end position="174"/>
    </location>
</feature>
<feature type="compositionally biased region" description="Polar residues" evidence="1">
    <location>
        <begin position="255"/>
        <end position="276"/>
    </location>
</feature>
<dbReference type="RefSeq" id="WP_166151110.1">
    <property type="nucleotide sequence ID" value="NZ_JAAOIW010000005.1"/>
</dbReference>
<comment type="caution">
    <text evidence="2">The sequence shown here is derived from an EMBL/GenBank/DDBJ whole genome shotgun (WGS) entry which is preliminary data.</text>
</comment>
<feature type="compositionally biased region" description="Polar residues" evidence="1">
    <location>
        <begin position="175"/>
        <end position="187"/>
    </location>
</feature>
<organism evidence="2 3">
    <name type="scientific">Paenibacillus agricola</name>
    <dbReference type="NCBI Taxonomy" id="2716264"/>
    <lineage>
        <taxon>Bacteria</taxon>
        <taxon>Bacillati</taxon>
        <taxon>Bacillota</taxon>
        <taxon>Bacilli</taxon>
        <taxon>Bacillales</taxon>
        <taxon>Paenibacillaceae</taxon>
        <taxon>Paenibacillus</taxon>
    </lineage>
</organism>
<accession>A0ABX0J8S6</accession>
<evidence type="ECO:0000313" key="3">
    <source>
        <dbReference type="Proteomes" id="UP001165962"/>
    </source>
</evidence>
<reference evidence="2" key="1">
    <citation type="submission" date="2020-03" db="EMBL/GenBank/DDBJ databases">
        <title>Draft sequencing of Paenibacilllus sp. S3N08.</title>
        <authorList>
            <person name="Kim D.-U."/>
        </authorList>
    </citation>
    <scope>NUCLEOTIDE SEQUENCE</scope>
    <source>
        <strain evidence="2">S3N08</strain>
    </source>
</reference>
<feature type="region of interest" description="Disordered" evidence="1">
    <location>
        <begin position="140"/>
        <end position="276"/>
    </location>
</feature>
<protein>
    <submittedName>
        <fullName evidence="2">DUF4247 domain-containing protein</fullName>
    </submittedName>
</protein>
<gene>
    <name evidence="2" type="ORF">G9U52_15570</name>
</gene>
<feature type="compositionally biased region" description="Low complexity" evidence="1">
    <location>
        <begin position="188"/>
        <end position="247"/>
    </location>
</feature>
<dbReference type="Proteomes" id="UP001165962">
    <property type="component" value="Unassembled WGS sequence"/>
</dbReference>
<dbReference type="Pfam" id="PF14042">
    <property type="entry name" value="DUF4247"/>
    <property type="match status" value="1"/>
</dbReference>
<evidence type="ECO:0000313" key="2">
    <source>
        <dbReference type="EMBL" id="NHN31257.1"/>
    </source>
</evidence>
<dbReference type="InterPro" id="IPR025341">
    <property type="entry name" value="DUF4247"/>
</dbReference>
<proteinExistence type="predicted"/>
<name>A0ABX0J8S6_9BACL</name>
<keyword evidence="3" id="KW-1185">Reference proteome</keyword>
<evidence type="ECO:0000256" key="1">
    <source>
        <dbReference type="SAM" id="MobiDB-lite"/>
    </source>
</evidence>